<keyword evidence="1" id="KW-0805">Transcription regulation</keyword>
<dbReference type="InterPro" id="IPR036271">
    <property type="entry name" value="Tet_transcr_reg_TetR-rel_C_sf"/>
</dbReference>
<name>A0A1M4EE28_9ACTN</name>
<dbReference type="Gene3D" id="1.10.357.10">
    <property type="entry name" value="Tetracycline Repressor, domain 2"/>
    <property type="match status" value="1"/>
</dbReference>
<evidence type="ECO:0000256" key="1">
    <source>
        <dbReference type="ARBA" id="ARBA00023015"/>
    </source>
</evidence>
<protein>
    <submittedName>
        <fullName evidence="4">Transcriptional regulator, TetR family</fullName>
    </submittedName>
</protein>
<keyword evidence="2" id="KW-0804">Transcription</keyword>
<feature type="domain" description="Tetracyclin repressor-like C-terminal" evidence="3">
    <location>
        <begin position="6"/>
        <end position="78"/>
    </location>
</feature>
<dbReference type="EMBL" id="LT559118">
    <property type="protein sequence ID" value="SBO96833.1"/>
    <property type="molecule type" value="Genomic_DNA"/>
</dbReference>
<dbReference type="AlphaFoldDB" id="A0A1M4EE28"/>
<dbReference type="RefSeq" id="WP_225265636.1">
    <property type="nucleotide sequence ID" value="NZ_CP084058.1"/>
</dbReference>
<reference evidence="4" key="1">
    <citation type="submission" date="2016-04" db="EMBL/GenBank/DDBJ databases">
        <authorList>
            <person name="Evans L.H."/>
            <person name="Alamgir A."/>
            <person name="Owens N."/>
            <person name="Weber N.D."/>
            <person name="Virtaneva K."/>
            <person name="Barbian K."/>
            <person name="Babar A."/>
            <person name="Rosenke K."/>
        </authorList>
    </citation>
    <scope>NUCLEOTIDE SEQUENCE</scope>
    <source>
        <strain evidence="4">Nono1</strain>
    </source>
</reference>
<evidence type="ECO:0000259" key="3">
    <source>
        <dbReference type="Pfam" id="PF16925"/>
    </source>
</evidence>
<evidence type="ECO:0000313" key="4">
    <source>
        <dbReference type="EMBL" id="SBO96833.1"/>
    </source>
</evidence>
<dbReference type="SUPFAM" id="SSF48498">
    <property type="entry name" value="Tetracyclin repressor-like, C-terminal domain"/>
    <property type="match status" value="1"/>
</dbReference>
<accession>A0A1M4EE28</accession>
<evidence type="ECO:0000256" key="2">
    <source>
        <dbReference type="ARBA" id="ARBA00023163"/>
    </source>
</evidence>
<organism evidence="4">
    <name type="scientific">Nonomuraea gerenzanensis</name>
    <dbReference type="NCBI Taxonomy" id="93944"/>
    <lineage>
        <taxon>Bacteria</taxon>
        <taxon>Bacillati</taxon>
        <taxon>Actinomycetota</taxon>
        <taxon>Actinomycetes</taxon>
        <taxon>Streptosporangiales</taxon>
        <taxon>Streptosporangiaceae</taxon>
        <taxon>Nonomuraea</taxon>
    </lineage>
</organism>
<sequence length="110" mass="11858">MRSWVLGANLPEFDSRPGPVLEVLLEQQRAWHATLATRFRHAVARGETAYLDPESAAFQVSALLNAVNLAVRLGEGDRVAMARGVIEGLLAPPSRGARRAARRSSATPGE</sequence>
<gene>
    <name evidence="4" type="ORF">BN4615_P6349</name>
</gene>
<dbReference type="Pfam" id="PF16925">
    <property type="entry name" value="TetR_C_13"/>
    <property type="match status" value="1"/>
</dbReference>
<proteinExistence type="predicted"/>
<dbReference type="InterPro" id="IPR011075">
    <property type="entry name" value="TetR_C"/>
</dbReference>